<feature type="domain" description="GH16" evidence="1">
    <location>
        <begin position="80"/>
        <end position="383"/>
    </location>
</feature>
<evidence type="ECO:0000313" key="2">
    <source>
        <dbReference type="EMBL" id="QNO47673.1"/>
    </source>
</evidence>
<dbReference type="GO" id="GO:0004553">
    <property type="term" value="F:hydrolase activity, hydrolyzing O-glycosyl compounds"/>
    <property type="evidence" value="ECO:0007669"/>
    <property type="project" value="InterPro"/>
</dbReference>
<dbReference type="InterPro" id="IPR000757">
    <property type="entry name" value="Beta-glucanase-like"/>
</dbReference>
<name>A0A7G9YI39_9EURY</name>
<dbReference type="InterPro" id="IPR002105">
    <property type="entry name" value="Dockerin_1_rpt"/>
</dbReference>
<dbReference type="GO" id="GO:0000272">
    <property type="term" value="P:polysaccharide catabolic process"/>
    <property type="evidence" value="ECO:0007669"/>
    <property type="project" value="InterPro"/>
</dbReference>
<dbReference type="Pfam" id="PF00404">
    <property type="entry name" value="Dockerin_1"/>
    <property type="match status" value="1"/>
</dbReference>
<organism evidence="2">
    <name type="scientific">Candidatus Methanogaster sp. ANME-2c ERB4</name>
    <dbReference type="NCBI Taxonomy" id="2759911"/>
    <lineage>
        <taxon>Archaea</taxon>
        <taxon>Methanobacteriati</taxon>
        <taxon>Methanobacteriota</taxon>
        <taxon>Stenosarchaea group</taxon>
        <taxon>Methanomicrobia</taxon>
        <taxon>Methanosarcinales</taxon>
        <taxon>ANME-2 cluster</taxon>
        <taxon>Candidatus Methanogasteraceae</taxon>
        <taxon>Candidatus Methanogaster</taxon>
    </lineage>
</organism>
<dbReference type="SUPFAM" id="SSF63446">
    <property type="entry name" value="Type I dockerin domain"/>
    <property type="match status" value="1"/>
</dbReference>
<protein>
    <recommendedName>
        <fullName evidence="1">GH16 domain-containing protein</fullName>
    </recommendedName>
</protein>
<dbReference type="PROSITE" id="PS51762">
    <property type="entry name" value="GH16_2"/>
    <property type="match status" value="1"/>
</dbReference>
<dbReference type="Gene3D" id="2.60.120.200">
    <property type="match status" value="1"/>
</dbReference>
<dbReference type="SUPFAM" id="SSF159245">
    <property type="entry name" value="AttH-like"/>
    <property type="match status" value="1"/>
</dbReference>
<reference evidence="2" key="1">
    <citation type="submission" date="2020-06" db="EMBL/GenBank/DDBJ databases">
        <title>Unique genomic features of the anaerobic methanotrophic archaea.</title>
        <authorList>
            <person name="Chadwick G.L."/>
            <person name="Skennerton C.T."/>
            <person name="Laso-Perez R."/>
            <person name="Leu A.O."/>
            <person name="Speth D.R."/>
            <person name="Yu H."/>
            <person name="Morgan-Lang C."/>
            <person name="Hatzenpichler R."/>
            <person name="Goudeau D."/>
            <person name="Malmstrom R."/>
            <person name="Brazelton W.J."/>
            <person name="Woyke T."/>
            <person name="Hallam S.J."/>
            <person name="Tyson G.W."/>
            <person name="Wegener G."/>
            <person name="Boetius A."/>
            <person name="Orphan V."/>
        </authorList>
    </citation>
    <scope>NUCLEOTIDE SEQUENCE</scope>
</reference>
<dbReference type="EMBL" id="MT631270">
    <property type="protein sequence ID" value="QNO47673.1"/>
    <property type="molecule type" value="Genomic_DNA"/>
</dbReference>
<dbReference type="CDD" id="cd00413">
    <property type="entry name" value="Glyco_hydrolase_16"/>
    <property type="match status" value="1"/>
</dbReference>
<dbReference type="SUPFAM" id="SSF49899">
    <property type="entry name" value="Concanavalin A-like lectins/glucanases"/>
    <property type="match status" value="1"/>
</dbReference>
<evidence type="ECO:0000259" key="1">
    <source>
        <dbReference type="PROSITE" id="PS51762"/>
    </source>
</evidence>
<sequence>MIITLAAAAMFACVGVGAAAISTVDDDAGADFTSLLVDTASTPAIEFTYVPPYGSFDDLKGQVQNVTSADYKVAVYIYVSGWWTKPTFAEPLTSIQGDGNWRCDITTGGVDQYATRIKAYLVSDGYAPPMMDGGQTLPEELDQNSVASVEAIRKEERQITFSGYNWTVKSSEMLVGPGPNYFSDRNQSVWVDEEGELHLKILKKDGKWYCAEVYTTESLGCGKYVFYAASRVDRLDKNVVAGLFTWDDEAPEYNYREIDIEFSRWGQEMNDNTQYVVQPWDHPKNMHRFNMVLNGNYSTHSFDWSTERIFFQSLHGHYSSPPDDSYIIESWNYTDSGIPPAGGENARINLWLNDADGDSIGDLPSDGQEAEIIIGRFEHITPSNTTPLQPMLKDDAYHYSPDGINDHLYTEWWYFNVYNNDRQFMVTYFLTDPANLTGLGDAEVLAVVYDEMPLIGFASTPVSDFTADYEKPDVTIGSNTLLALNNTTFVINGSCYDIYTNTQIQWNLTYTRDVGSWFGTPAPVHGGHVPDDWMQWLCYMTGANVAGTITIGETTYNMSGRGYHDHNWGEWLFDDPQWNWAQVSAPEENVSLILGDAIAPPTRNTMMAFKRNGTTITFADINLSYMGYGFDMITSKLYPDEYHVTGNSDEYSLNVTISVIKNVPLVRPFPGALPDYVIFEQVSDYTITLFENYEPVYSLNQSGFSEYTTHKIHTVYGRVLNGGGALATVTNARTGESKQSVVASGYYSVDGDFLDYLANDTSPWVADGDILLIEAVKDQNRGNTTLIVDMSMDRQQATDITLQPMPRNGDLNSDDEITPADAAIALELAASGEWGADADVSGDGRVTSLDGLVILQAAAGRLEL</sequence>
<dbReference type="InterPro" id="IPR013320">
    <property type="entry name" value="ConA-like_dom_sf"/>
</dbReference>
<gene>
    <name evidence="2" type="ORF">BBPFCCNM_00002</name>
</gene>
<proteinExistence type="predicted"/>
<accession>A0A7G9YI39</accession>
<dbReference type="AlphaFoldDB" id="A0A7G9YI39"/>
<dbReference type="Gene3D" id="1.10.1330.10">
    <property type="entry name" value="Dockerin domain"/>
    <property type="match status" value="1"/>
</dbReference>
<dbReference type="InterPro" id="IPR036439">
    <property type="entry name" value="Dockerin_dom_sf"/>
</dbReference>